<dbReference type="InterPro" id="IPR029063">
    <property type="entry name" value="SAM-dependent_MTases_sf"/>
</dbReference>
<dbReference type="InterPro" id="IPR054170">
    <property type="entry name" value="RlmL_1st"/>
</dbReference>
<dbReference type="Pfam" id="PF02926">
    <property type="entry name" value="THUMP"/>
    <property type="match status" value="1"/>
</dbReference>
<dbReference type="PROSITE" id="PS00092">
    <property type="entry name" value="N6_MTASE"/>
    <property type="match status" value="1"/>
</dbReference>
<protein>
    <recommendedName>
        <fullName evidence="4">THUMP domain-containing protein</fullName>
    </recommendedName>
</protein>
<name>A0A4V3A3N7_LENBU</name>
<evidence type="ECO:0000256" key="1">
    <source>
        <dbReference type="ARBA" id="ARBA00022603"/>
    </source>
</evidence>
<dbReference type="RefSeq" id="WP_013727890.1">
    <property type="nucleotide sequence ID" value="NZ_AZDM01000001.1"/>
</dbReference>
<evidence type="ECO:0000313" key="5">
    <source>
        <dbReference type="EMBL" id="TDG75325.1"/>
    </source>
</evidence>
<dbReference type="Pfam" id="PF22020">
    <property type="entry name" value="RlmL_1st"/>
    <property type="match status" value="1"/>
</dbReference>
<dbReference type="PANTHER" id="PTHR47313:SF1">
    <property type="entry name" value="RIBOSOMAL RNA LARGE SUBUNIT METHYLTRANSFERASE K_L"/>
    <property type="match status" value="1"/>
</dbReference>
<dbReference type="InterPro" id="IPR053943">
    <property type="entry name" value="RlmKL-like_Mtase_CS"/>
</dbReference>
<evidence type="ECO:0000256" key="2">
    <source>
        <dbReference type="ARBA" id="ARBA00022679"/>
    </source>
</evidence>
<keyword evidence="3" id="KW-0694">RNA-binding</keyword>
<dbReference type="AlphaFoldDB" id="A0A4V3A3N7"/>
<dbReference type="GeneID" id="72462154"/>
<sequence>MKFNLMATCAAGIEALVGKEMRDLGYDVQVENGRVRFTGNEEDIIKTNLWLRTADRIKIVVDEFDAQTFDELFEQTTAIAWDKLLPMDAAFPVEGRSRNSKLHSVPDSQAIVKKAIVNELSTAYHRHTRLPETGAEFPLEVAINKDHVMLTMDTTGSSLFKRGYRIEKGSAPLKENMAAALVMLTSWYPDMPFLDPFCGSGTIPIEAAMIGRNIAPGFNRDFICEQWPWIDHDMAQKVRDEADSKADYDIELDISASDIDGNMIEISKRNAEEAGLLADIQFKQLAVADFKTDKVNGVIVGNPPYGQRMSDEEHAHELYKQMGKVFNPLTSWSKYFLTSDLDFEKYYGEKATKRRKLYNGSIRTDYFQFWGKKVRDLRKLDQIKSK</sequence>
<proteinExistence type="predicted"/>
<dbReference type="PROSITE" id="PS51165">
    <property type="entry name" value="THUMP"/>
    <property type="match status" value="1"/>
</dbReference>
<dbReference type="Pfam" id="PF01170">
    <property type="entry name" value="UPF0020"/>
    <property type="match status" value="1"/>
</dbReference>
<dbReference type="Gene3D" id="3.40.50.150">
    <property type="entry name" value="Vaccinia Virus protein VP39"/>
    <property type="match status" value="1"/>
</dbReference>
<dbReference type="InterPro" id="IPR002052">
    <property type="entry name" value="DNA_methylase_N6_adenine_CS"/>
</dbReference>
<gene>
    <name evidence="5" type="ORF">C5L32_002399</name>
</gene>
<keyword evidence="2" id="KW-0808">Transferase</keyword>
<dbReference type="SUPFAM" id="SSF53335">
    <property type="entry name" value="S-adenosyl-L-methionine-dependent methyltransferases"/>
    <property type="match status" value="1"/>
</dbReference>
<keyword evidence="1" id="KW-0489">Methyltransferase</keyword>
<dbReference type="CDD" id="cd11715">
    <property type="entry name" value="THUMP_AdoMetMT"/>
    <property type="match status" value="1"/>
</dbReference>
<dbReference type="PROSITE" id="PS01261">
    <property type="entry name" value="UPF0020"/>
    <property type="match status" value="1"/>
</dbReference>
<comment type="caution">
    <text evidence="5">The sequence shown here is derived from an EMBL/GenBank/DDBJ whole genome shotgun (WGS) entry which is preliminary data.</text>
</comment>
<dbReference type="GO" id="GO:0070043">
    <property type="term" value="F:rRNA (guanine-N7-)-methyltransferase activity"/>
    <property type="evidence" value="ECO:0007669"/>
    <property type="project" value="TreeGrafter"/>
</dbReference>
<reference evidence="5 6" key="1">
    <citation type="journal article" date="2019" name="Appl. Microbiol. Biotechnol.">
        <title>Uncovering carbohydrate metabolism through a genotype-phenotype association study of 56 lactic acid bacteria genomes.</title>
        <authorList>
            <person name="Buron-Moles G."/>
            <person name="Chailyan A."/>
            <person name="Dolejs I."/>
            <person name="Forster J."/>
            <person name="Miks M.H."/>
        </authorList>
    </citation>
    <scope>NUCLEOTIDE SEQUENCE [LARGE SCALE GENOMIC DNA]</scope>
    <source>
        <strain evidence="5 6">ATCC 4005</strain>
    </source>
</reference>
<dbReference type="EMBL" id="PUFP01000066">
    <property type="protein sequence ID" value="TDG75325.1"/>
    <property type="molecule type" value="Genomic_DNA"/>
</dbReference>
<dbReference type="PANTHER" id="PTHR47313">
    <property type="entry name" value="RIBOSOMAL RNA LARGE SUBUNIT METHYLTRANSFERASE K/L"/>
    <property type="match status" value="1"/>
</dbReference>
<dbReference type="Gene3D" id="3.30.2130.30">
    <property type="match status" value="1"/>
</dbReference>
<dbReference type="SMART" id="SM00981">
    <property type="entry name" value="THUMP"/>
    <property type="match status" value="1"/>
</dbReference>
<accession>A0A4V3A3N7</accession>
<feature type="domain" description="THUMP" evidence="4">
    <location>
        <begin position="43"/>
        <end position="154"/>
    </location>
</feature>
<dbReference type="Proteomes" id="UP000295181">
    <property type="component" value="Unassembled WGS sequence"/>
</dbReference>
<evidence type="ECO:0000256" key="3">
    <source>
        <dbReference type="PROSITE-ProRule" id="PRU00529"/>
    </source>
</evidence>
<organism evidence="5 6">
    <name type="scientific">Lentilactobacillus buchneri DSM 20057</name>
    <dbReference type="NCBI Taxonomy" id="1423728"/>
    <lineage>
        <taxon>Bacteria</taxon>
        <taxon>Bacillati</taxon>
        <taxon>Bacillota</taxon>
        <taxon>Bacilli</taxon>
        <taxon>Lactobacillales</taxon>
        <taxon>Lactobacillaceae</taxon>
        <taxon>Lentilactobacillus</taxon>
    </lineage>
</organism>
<dbReference type="InterPro" id="IPR000241">
    <property type="entry name" value="RlmKL-like_Mtase"/>
</dbReference>
<evidence type="ECO:0000313" key="6">
    <source>
        <dbReference type="Proteomes" id="UP000295181"/>
    </source>
</evidence>
<evidence type="ECO:0000259" key="4">
    <source>
        <dbReference type="PROSITE" id="PS51165"/>
    </source>
</evidence>
<dbReference type="GO" id="GO:0008990">
    <property type="term" value="F:rRNA (guanine-N2-)-methyltransferase activity"/>
    <property type="evidence" value="ECO:0007669"/>
    <property type="project" value="TreeGrafter"/>
</dbReference>
<dbReference type="GO" id="GO:0003723">
    <property type="term" value="F:RNA binding"/>
    <property type="evidence" value="ECO:0007669"/>
    <property type="project" value="UniProtKB-UniRule"/>
</dbReference>
<dbReference type="InterPro" id="IPR004114">
    <property type="entry name" value="THUMP_dom"/>
</dbReference>